<feature type="region of interest" description="Disordered" evidence="6">
    <location>
        <begin position="522"/>
        <end position="562"/>
    </location>
</feature>
<dbReference type="GeneID" id="25985133"/>
<dbReference type="AlphaFoldDB" id="J5T5C8"/>
<evidence type="ECO:0000256" key="2">
    <source>
        <dbReference type="ARBA" id="ARBA00006242"/>
    </source>
</evidence>
<feature type="region of interest" description="Disordered" evidence="6">
    <location>
        <begin position="39"/>
        <end position="134"/>
    </location>
</feature>
<dbReference type="GO" id="GO:0006412">
    <property type="term" value="P:translation"/>
    <property type="evidence" value="ECO:0007669"/>
    <property type="project" value="InterPro"/>
</dbReference>
<dbReference type="SUPFAM" id="SSF52313">
    <property type="entry name" value="Ribosomal protein S2"/>
    <property type="match status" value="1"/>
</dbReference>
<dbReference type="Pfam" id="PF00318">
    <property type="entry name" value="Ribosomal_S2"/>
    <property type="match status" value="2"/>
</dbReference>
<dbReference type="VEuPathDB" id="FungiDB:A1Q1_01619"/>
<dbReference type="InterPro" id="IPR001865">
    <property type="entry name" value="Ribosomal_uS2"/>
</dbReference>
<evidence type="ECO:0000256" key="5">
    <source>
        <dbReference type="ARBA" id="ARBA00023242"/>
    </source>
</evidence>
<dbReference type="InterPro" id="IPR023591">
    <property type="entry name" value="Ribosomal_uS2_flav_dom_sf"/>
</dbReference>
<dbReference type="SMART" id="SM01371">
    <property type="entry name" value="TFIIA"/>
    <property type="match status" value="1"/>
</dbReference>
<dbReference type="HOGENOM" id="CLU_485010_0_0_1"/>
<comment type="similarity">
    <text evidence="3">Belongs to the TFIIA subunit 1 family.</text>
</comment>
<dbReference type="InterPro" id="IPR005706">
    <property type="entry name" value="Ribosomal_uS2_bac/mit/plastid"/>
</dbReference>
<dbReference type="Gene3D" id="2.30.18.10">
    <property type="entry name" value="Transcription factor IIA (TFIIA), beta-barrel domain"/>
    <property type="match status" value="1"/>
</dbReference>
<dbReference type="RefSeq" id="XP_014180133.1">
    <property type="nucleotide sequence ID" value="XM_014324658.1"/>
</dbReference>
<dbReference type="GO" id="GO:0005672">
    <property type="term" value="C:transcription factor TFIIA complex"/>
    <property type="evidence" value="ECO:0007669"/>
    <property type="project" value="InterPro"/>
</dbReference>
<dbReference type="CDD" id="cd01425">
    <property type="entry name" value="RPS2"/>
    <property type="match status" value="1"/>
</dbReference>
<dbReference type="SUPFAM" id="SSF50784">
    <property type="entry name" value="Transcription factor IIA (TFIIA), beta-barrel domain"/>
    <property type="match status" value="1"/>
</dbReference>
<reference evidence="7 8" key="1">
    <citation type="journal article" date="2012" name="Eukaryot. Cell">
        <title>Draft genome sequence of CBS 2479, the standard type strain of Trichosporon asahii.</title>
        <authorList>
            <person name="Yang R.Y."/>
            <person name="Li H.T."/>
            <person name="Zhu H."/>
            <person name="Zhou G.P."/>
            <person name="Wang M."/>
            <person name="Wang L."/>
        </authorList>
    </citation>
    <scope>NUCLEOTIDE SEQUENCE [LARGE SCALE GENOMIC DNA]</scope>
    <source>
        <strain evidence="8">ATCC 90039 / CBS 2479 / JCM 2466 / KCTC 7840 / NCYC 2677 / UAMH 7654</strain>
    </source>
</reference>
<evidence type="ECO:0000256" key="3">
    <source>
        <dbReference type="ARBA" id="ARBA00010059"/>
    </source>
</evidence>
<accession>J5T5C8</accession>
<feature type="compositionally biased region" description="Basic and acidic residues" evidence="6">
    <location>
        <begin position="524"/>
        <end position="556"/>
    </location>
</feature>
<comment type="caution">
    <text evidence="7">The sequence shown here is derived from an EMBL/GenBank/DDBJ whole genome shotgun (WGS) entry which is preliminary data.</text>
</comment>
<dbReference type="EMBL" id="ALBS01000175">
    <property type="protein sequence ID" value="EJT49261.1"/>
    <property type="molecule type" value="Genomic_DNA"/>
</dbReference>
<feature type="compositionally biased region" description="Acidic residues" evidence="6">
    <location>
        <begin position="114"/>
        <end position="134"/>
    </location>
</feature>
<dbReference type="CDD" id="cd07976">
    <property type="entry name" value="TFIIA_alpha_beta_like"/>
    <property type="match status" value="1"/>
</dbReference>
<dbReference type="GO" id="GO:0006367">
    <property type="term" value="P:transcription initiation at RNA polymerase II promoter"/>
    <property type="evidence" value="ECO:0007669"/>
    <property type="project" value="InterPro"/>
</dbReference>
<dbReference type="InterPro" id="IPR009088">
    <property type="entry name" value="TFIIA_b-brl"/>
</dbReference>
<dbReference type="KEGG" id="tasa:A1Q1_01619"/>
<keyword evidence="5" id="KW-0539">Nucleus</keyword>
<comment type="subcellular location">
    <subcellularLocation>
        <location evidence="1">Nucleus</location>
    </subcellularLocation>
</comment>
<evidence type="ECO:0000313" key="7">
    <source>
        <dbReference type="EMBL" id="EJT49261.1"/>
    </source>
</evidence>
<comment type="similarity">
    <text evidence="2">Belongs to the universal ribosomal protein uS2 family.</text>
</comment>
<dbReference type="GO" id="GO:0005763">
    <property type="term" value="C:mitochondrial small ribosomal subunit"/>
    <property type="evidence" value="ECO:0007669"/>
    <property type="project" value="TreeGrafter"/>
</dbReference>
<dbReference type="Gene3D" id="3.40.50.10490">
    <property type="entry name" value="Glucose-6-phosphate isomerase like protein, domain 1"/>
    <property type="match status" value="1"/>
</dbReference>
<evidence type="ECO:0000256" key="6">
    <source>
        <dbReference type="SAM" id="MobiDB-lite"/>
    </source>
</evidence>
<keyword evidence="4" id="KW-0804">Transcription</keyword>
<feature type="compositionally biased region" description="Basic and acidic residues" evidence="6">
    <location>
        <begin position="80"/>
        <end position="89"/>
    </location>
</feature>
<name>J5T5C8_TRIAS</name>
<evidence type="ECO:0000313" key="8">
    <source>
        <dbReference type="Proteomes" id="UP000002748"/>
    </source>
</evidence>
<feature type="compositionally biased region" description="Low complexity" evidence="6">
    <location>
        <begin position="45"/>
        <end position="74"/>
    </location>
</feature>
<dbReference type="PRINTS" id="PR00395">
    <property type="entry name" value="RIBOSOMALS2"/>
</dbReference>
<dbReference type="GO" id="GO:0003735">
    <property type="term" value="F:structural constituent of ribosome"/>
    <property type="evidence" value="ECO:0007669"/>
    <property type="project" value="InterPro"/>
</dbReference>
<evidence type="ECO:0000256" key="4">
    <source>
        <dbReference type="ARBA" id="ARBA00023163"/>
    </source>
</evidence>
<proteinExistence type="inferred from homology"/>
<dbReference type="OrthoDB" id="2320368at2759"/>
<protein>
    <submittedName>
        <fullName evidence="7">Ribosomal protein</fullName>
    </submittedName>
</protein>
<sequence length="562" mass="61521">MANVAVDFEEYAMDEDLLAILQSARLLETRVADFALAPGADDGNAAGSSSRPPASQASSNGAAAAAAASAPEAATGDTAVKTEPEDVLRLRGGAGEEGAPRPQPNEAGLLPGDEVIDSDLDDSDDELRDDEDGIGEEGEIDIVFCVYDKVQRVKNKWKTVFKDGMIHINGRDYLFAKCQGTRRICFRRQSENSKMPASFEVGIRDFYTETADDHEPRHDTSAGCPPWPGAQRAADGLTELTSLGRRANITAKRALSTTAPMLGAEERRHGNTRSKGYKKYEDPLAEFEANAWKGGLKRARDFRQRMADIADTPDAKLPLYVPPEATKAAPIPTPKDPKTATLSTLMAAGAALGHSQQLLAPSFTPYVYGNRAGLSIIDLEQTLPLLRRAAALVRDVVEADGVVLFVGTKQKHRKPLQQARERLGDNGYSTLKWWPGTLTNAETYFGPDPIYNQTYLPDLVVILDARNSRSAIRECTGRNVPTIGIIDSDTDPRLVTYPIPANADSARTLELITGSLSLAGQEGRNARLRKEEKRKEQAKRDREWRREAYERYDQERAPAAQE</sequence>
<keyword evidence="7" id="KW-0687">Ribonucleoprotein</keyword>
<dbReference type="Proteomes" id="UP000002748">
    <property type="component" value="Unassembled WGS sequence"/>
</dbReference>
<dbReference type="Pfam" id="PF03153">
    <property type="entry name" value="TFIIA"/>
    <property type="match status" value="1"/>
</dbReference>
<dbReference type="InterPro" id="IPR004855">
    <property type="entry name" value="TFIIA_asu/bsu"/>
</dbReference>
<gene>
    <name evidence="7" type="ORF">A1Q1_01619</name>
</gene>
<dbReference type="PANTHER" id="PTHR12534:SF0">
    <property type="entry name" value="SMALL RIBOSOMAL SUBUNIT PROTEIN US2M"/>
    <property type="match status" value="1"/>
</dbReference>
<organism evidence="7 8">
    <name type="scientific">Trichosporon asahii var. asahii (strain ATCC 90039 / CBS 2479 / JCM 2466 / KCTC 7840 / NBRC 103889/ NCYC 2677 / UAMH 7654)</name>
    <name type="common">Yeast</name>
    <dbReference type="NCBI Taxonomy" id="1186058"/>
    <lineage>
        <taxon>Eukaryota</taxon>
        <taxon>Fungi</taxon>
        <taxon>Dikarya</taxon>
        <taxon>Basidiomycota</taxon>
        <taxon>Agaricomycotina</taxon>
        <taxon>Tremellomycetes</taxon>
        <taxon>Trichosporonales</taxon>
        <taxon>Trichosporonaceae</taxon>
        <taxon>Trichosporon</taxon>
    </lineage>
</organism>
<evidence type="ECO:0000256" key="1">
    <source>
        <dbReference type="ARBA" id="ARBA00004123"/>
    </source>
</evidence>
<dbReference type="HAMAP" id="MF_00291_B">
    <property type="entry name" value="Ribosomal_uS2_B"/>
    <property type="match status" value="1"/>
</dbReference>
<keyword evidence="7" id="KW-0689">Ribosomal protein</keyword>
<dbReference type="PANTHER" id="PTHR12534">
    <property type="entry name" value="30S RIBOSOMAL PROTEIN S2 PROKARYOTIC AND ORGANELLAR"/>
    <property type="match status" value="1"/>
</dbReference>